<proteinExistence type="predicted"/>
<dbReference type="PANTHER" id="PTHR45700">
    <property type="entry name" value="UBIQUITIN-PROTEIN LIGASE E3C"/>
    <property type="match status" value="1"/>
</dbReference>
<dbReference type="SUPFAM" id="SSF56204">
    <property type="entry name" value="Hect, E3 ligase catalytic domain"/>
    <property type="match status" value="1"/>
</dbReference>
<dbReference type="Proteomes" id="UP000800096">
    <property type="component" value="Unassembled WGS sequence"/>
</dbReference>
<dbReference type="SMART" id="SM00119">
    <property type="entry name" value="HECTc"/>
    <property type="match status" value="1"/>
</dbReference>
<dbReference type="GO" id="GO:0016874">
    <property type="term" value="F:ligase activity"/>
    <property type="evidence" value="ECO:0007669"/>
    <property type="project" value="UniProtKB-KW"/>
</dbReference>
<feature type="compositionally biased region" description="Polar residues" evidence="6">
    <location>
        <begin position="290"/>
        <end position="300"/>
    </location>
</feature>
<sequence>MSRSLPSSSSAWPRDTHAAQGHVVDVTEARRVLECAQVERQRRVQRLVRHYMSQMVHGCRSDCCDTPTCLSRQKRNAPRPLRPPTELTARALAHYLAAQDEAQRGLCPHELNVDPTTLEMEATRARPSVYADMYHLPGHRVHARDHPQGISHRDATRAQQHVADVIEQRRQTRKDTKSLSQNLYDSASMIYAYSKPLPSPASLLHALRSPPAFDADAQTIARTPATPTNRVAVTPPLNVSASVGRLPSQGSIRADSHTHTTPTTCEVLNNGQQVHRIPYQHRDPPGSVKSGKSTSRTSIADSRDSQELSNSKMSKNSIRDDASPVMERSAIQALPPRKGQKNSGSSQPPQPILPALSALNCSSLEGLKDNVYNRRKDQLPDNLNFSVDYDTNRRFQPSTPFVNRSLFFTLSDPDALLKSFHDTNQAFAESPLPHLDSARLTHSFRDWNRHNGALIFDSLCLALEAFFAPPPELHVQKSPKLTPSRKGAPVGSCDLMDNATSIASTKRRYLSDTEAAHIVVVCIHALTSSVSLGWPHTWVQLRKLRAWGIILPNAAPDTNDFTHPYVNIIDELEYEPATRLADHLLRAIGARTCFEHILDTTKRQKGTHNDQACAGSLMNIVLAHLEIVERVALVSKRRMTPDNNTIDDPGWTVTSTLMEWLKTIIIKKWDSKSTIKKWSSVGTSVLLLNKLYTSHHQLNLRKHMFEFPFFNERLDTVEEPVQFMSWEEQPNTFHILQYPVLFPVEYLVKYFRTINFTGMMTQYNNTARVLQMQGLLEKYLREPHNWLIRNRMKVTTSDYLVLNVSRREPLRDTLDQLWGLEKRALLKPLKVKMGEDEGEVGADHGGVTYEFFRVVLSEAFRPDHGMFTLDPQTRMIWFQPSTLEPDWKFEMIGILFSLALYNGVTLPVTFPLALYHFLLTAEPPPLNQAIASDHLSFIRDGWPELARNFETLLTWTEGDVDDVFARDYAFSYEAYGQHIDHNMDEPYVRPHQRTSERRPVRPEDLLTTQTTEAKPVTNSNREAFVHDYIHHLTYLSILPQLLAFRKGCLACLQPQSLQLFTPSALRSLIEGTPHVSISALRQCARYEQGYTSTHPTILNFWRVAETYGQEDCRRLLEFVTASDRVPVTGYEGITFHIVRVGGGDLLPTSSTCFGKLYLPEYDSEEVLRGKLGLAIRNSKGFGVV</sequence>
<dbReference type="InterPro" id="IPR042556">
    <property type="entry name" value="AZUL_sf"/>
</dbReference>
<organism evidence="8 9">
    <name type="scientific">Ampelomyces quisqualis</name>
    <name type="common">Powdery mildew agent</name>
    <dbReference type="NCBI Taxonomy" id="50730"/>
    <lineage>
        <taxon>Eukaryota</taxon>
        <taxon>Fungi</taxon>
        <taxon>Dikarya</taxon>
        <taxon>Ascomycota</taxon>
        <taxon>Pezizomycotina</taxon>
        <taxon>Dothideomycetes</taxon>
        <taxon>Pleosporomycetidae</taxon>
        <taxon>Pleosporales</taxon>
        <taxon>Pleosporineae</taxon>
        <taxon>Phaeosphaeriaceae</taxon>
        <taxon>Ampelomyces</taxon>
    </lineage>
</organism>
<keyword evidence="3" id="KW-0808">Transferase</keyword>
<dbReference type="Gene3D" id="3.30.2160.10">
    <property type="entry name" value="Hect, E3 ligase catalytic domain"/>
    <property type="match status" value="1"/>
</dbReference>
<dbReference type="Pfam" id="PF00632">
    <property type="entry name" value="HECT"/>
    <property type="match status" value="1"/>
</dbReference>
<dbReference type="Gene3D" id="3.90.1750.10">
    <property type="entry name" value="Hect, E3 ligase catalytic domains"/>
    <property type="match status" value="1"/>
</dbReference>
<dbReference type="EC" id="2.3.2.26" evidence="2"/>
<evidence type="ECO:0000313" key="8">
    <source>
        <dbReference type="EMBL" id="KAF1911367.1"/>
    </source>
</evidence>
<dbReference type="FunFam" id="3.30.2410.10:FF:000003">
    <property type="entry name" value="probable E3 ubiquitin-protein ligase HERC4 isoform X1"/>
    <property type="match status" value="1"/>
</dbReference>
<dbReference type="OrthoDB" id="5981550at2759"/>
<name>A0A6A5QAR4_AMPQU</name>
<protein>
    <recommendedName>
        <fullName evidence="2">HECT-type E3 ubiquitin transferase</fullName>
        <ecNumber evidence="2">2.3.2.26</ecNumber>
    </recommendedName>
</protein>
<gene>
    <name evidence="8" type="ORF">BDU57DRAFT_101812</name>
</gene>
<evidence type="ECO:0000256" key="1">
    <source>
        <dbReference type="ARBA" id="ARBA00000885"/>
    </source>
</evidence>
<evidence type="ECO:0000259" key="7">
    <source>
        <dbReference type="PROSITE" id="PS50237"/>
    </source>
</evidence>
<accession>A0A6A5QAR4</accession>
<dbReference type="Pfam" id="PF16558">
    <property type="entry name" value="AZUL"/>
    <property type="match status" value="1"/>
</dbReference>
<dbReference type="InterPro" id="IPR032353">
    <property type="entry name" value="AZUL"/>
</dbReference>
<dbReference type="Gene3D" id="3.30.2410.10">
    <property type="entry name" value="Hect, E3 ligase catalytic domain"/>
    <property type="match status" value="1"/>
</dbReference>
<evidence type="ECO:0000256" key="2">
    <source>
        <dbReference type="ARBA" id="ARBA00012485"/>
    </source>
</evidence>
<dbReference type="PANTHER" id="PTHR45700:SF8">
    <property type="entry name" value="HECT-TYPE E3 UBIQUITIN TRANSFERASE"/>
    <property type="match status" value="1"/>
</dbReference>
<feature type="compositionally biased region" description="Polar residues" evidence="6">
    <location>
        <begin position="307"/>
        <end position="316"/>
    </location>
</feature>
<feature type="active site" description="Glycyl thioester intermediate" evidence="5">
    <location>
        <position position="1152"/>
    </location>
</feature>
<keyword evidence="8" id="KW-0436">Ligase</keyword>
<feature type="compositionally biased region" description="Polar residues" evidence="6">
    <location>
        <begin position="259"/>
        <end position="273"/>
    </location>
</feature>
<dbReference type="EMBL" id="ML979144">
    <property type="protein sequence ID" value="KAF1911367.1"/>
    <property type="molecule type" value="Genomic_DNA"/>
</dbReference>
<evidence type="ECO:0000256" key="6">
    <source>
        <dbReference type="SAM" id="MobiDB-lite"/>
    </source>
</evidence>
<evidence type="ECO:0000313" key="9">
    <source>
        <dbReference type="Proteomes" id="UP000800096"/>
    </source>
</evidence>
<evidence type="ECO:0000256" key="5">
    <source>
        <dbReference type="PROSITE-ProRule" id="PRU00104"/>
    </source>
</evidence>
<keyword evidence="4 5" id="KW-0833">Ubl conjugation pathway</keyword>
<keyword evidence="9" id="KW-1185">Reference proteome</keyword>
<dbReference type="InterPro" id="IPR035983">
    <property type="entry name" value="Hect_E3_ubiquitin_ligase"/>
</dbReference>
<dbReference type="InterPro" id="IPR044611">
    <property type="entry name" value="E3A/B/C-like"/>
</dbReference>
<feature type="region of interest" description="Disordered" evidence="6">
    <location>
        <begin position="240"/>
        <end position="354"/>
    </location>
</feature>
<reference evidence="8" key="1">
    <citation type="journal article" date="2020" name="Stud. Mycol.">
        <title>101 Dothideomycetes genomes: a test case for predicting lifestyles and emergence of pathogens.</title>
        <authorList>
            <person name="Haridas S."/>
            <person name="Albert R."/>
            <person name="Binder M."/>
            <person name="Bloem J."/>
            <person name="Labutti K."/>
            <person name="Salamov A."/>
            <person name="Andreopoulos B."/>
            <person name="Baker S."/>
            <person name="Barry K."/>
            <person name="Bills G."/>
            <person name="Bluhm B."/>
            <person name="Cannon C."/>
            <person name="Castanera R."/>
            <person name="Culley D."/>
            <person name="Daum C."/>
            <person name="Ezra D."/>
            <person name="Gonzalez J."/>
            <person name="Henrissat B."/>
            <person name="Kuo A."/>
            <person name="Liang C."/>
            <person name="Lipzen A."/>
            <person name="Lutzoni F."/>
            <person name="Magnuson J."/>
            <person name="Mondo S."/>
            <person name="Nolan M."/>
            <person name="Ohm R."/>
            <person name="Pangilinan J."/>
            <person name="Park H.-J."/>
            <person name="Ramirez L."/>
            <person name="Alfaro M."/>
            <person name="Sun H."/>
            <person name="Tritt A."/>
            <person name="Yoshinaga Y."/>
            <person name="Zwiers L.-H."/>
            <person name="Turgeon B."/>
            <person name="Goodwin S."/>
            <person name="Spatafora J."/>
            <person name="Crous P."/>
            <person name="Grigoriev I."/>
        </authorList>
    </citation>
    <scope>NUCLEOTIDE SEQUENCE</scope>
    <source>
        <strain evidence="8">HMLAC05119</strain>
    </source>
</reference>
<evidence type="ECO:0000256" key="3">
    <source>
        <dbReference type="ARBA" id="ARBA00022679"/>
    </source>
</evidence>
<dbReference type="InterPro" id="IPR000569">
    <property type="entry name" value="HECT_dom"/>
</dbReference>
<feature type="domain" description="HECT" evidence="7">
    <location>
        <begin position="821"/>
        <end position="1184"/>
    </location>
</feature>
<dbReference type="GO" id="GO:0061630">
    <property type="term" value="F:ubiquitin protein ligase activity"/>
    <property type="evidence" value="ECO:0007669"/>
    <property type="project" value="UniProtKB-EC"/>
</dbReference>
<dbReference type="GO" id="GO:0000209">
    <property type="term" value="P:protein polyubiquitination"/>
    <property type="evidence" value="ECO:0007669"/>
    <property type="project" value="InterPro"/>
</dbReference>
<dbReference type="AlphaFoldDB" id="A0A6A5QAR4"/>
<comment type="catalytic activity">
    <reaction evidence="1">
        <text>S-ubiquitinyl-[E2 ubiquitin-conjugating enzyme]-L-cysteine + [acceptor protein]-L-lysine = [E2 ubiquitin-conjugating enzyme]-L-cysteine + N(6)-ubiquitinyl-[acceptor protein]-L-lysine.</text>
        <dbReference type="EC" id="2.3.2.26"/>
    </reaction>
</comment>
<dbReference type="Gene3D" id="6.10.130.10">
    <property type="entry name" value="Ubiquitin-protein ligase E3A, N-terminal zinc-binding domain (AZUL)"/>
    <property type="match status" value="1"/>
</dbReference>
<evidence type="ECO:0000256" key="4">
    <source>
        <dbReference type="ARBA" id="ARBA00022786"/>
    </source>
</evidence>
<dbReference type="PROSITE" id="PS50237">
    <property type="entry name" value="HECT"/>
    <property type="match status" value="1"/>
</dbReference>